<evidence type="ECO:0000313" key="4">
    <source>
        <dbReference type="EMBL" id="GAA2393188.1"/>
    </source>
</evidence>
<evidence type="ECO:0000256" key="2">
    <source>
        <dbReference type="ARBA" id="ARBA00023163"/>
    </source>
</evidence>
<feature type="domain" description="HTH deoR-type" evidence="3">
    <location>
        <begin position="2"/>
        <end position="57"/>
    </location>
</feature>
<dbReference type="InterPro" id="IPR013196">
    <property type="entry name" value="HTH_11"/>
</dbReference>
<dbReference type="PANTHER" id="PTHR34580">
    <property type="match status" value="1"/>
</dbReference>
<dbReference type="InterPro" id="IPR036388">
    <property type="entry name" value="WH-like_DNA-bd_sf"/>
</dbReference>
<protein>
    <submittedName>
        <fullName evidence="4">YafY family protein</fullName>
    </submittedName>
</protein>
<evidence type="ECO:0000313" key="5">
    <source>
        <dbReference type="Proteomes" id="UP001500058"/>
    </source>
</evidence>
<dbReference type="PROSITE" id="PS52050">
    <property type="entry name" value="WYL"/>
    <property type="match status" value="1"/>
</dbReference>
<dbReference type="InterPro" id="IPR001034">
    <property type="entry name" value="DeoR_HTH"/>
</dbReference>
<dbReference type="Proteomes" id="UP001500058">
    <property type="component" value="Unassembled WGS sequence"/>
</dbReference>
<evidence type="ECO:0000259" key="3">
    <source>
        <dbReference type="PROSITE" id="PS51000"/>
    </source>
</evidence>
<proteinExistence type="predicted"/>
<dbReference type="PROSITE" id="PS51000">
    <property type="entry name" value="HTH_DEOR_2"/>
    <property type="match status" value="1"/>
</dbReference>
<dbReference type="InterPro" id="IPR026881">
    <property type="entry name" value="WYL_dom"/>
</dbReference>
<dbReference type="Pfam" id="PF08279">
    <property type="entry name" value="HTH_11"/>
    <property type="match status" value="1"/>
</dbReference>
<dbReference type="PIRSF" id="PIRSF016838">
    <property type="entry name" value="PafC"/>
    <property type="match status" value="1"/>
</dbReference>
<dbReference type="Pfam" id="PF25583">
    <property type="entry name" value="WCX"/>
    <property type="match status" value="1"/>
</dbReference>
<sequence>MRADRLLQMLLLLQNRGRMTASELAAELEVSVRTVYRDAEALAASGVPVYAERGPDGGYRLMEGYRTRLTGLTGEEADSLWLAGMPAAAAELGLGAELATAQLKLRAALPARLAERTRRVQERFHLDAPAWFRDAEPVPHLARVAEAVWEQRPVRVHYRRRRGEVHRELHPLGLVLKGGIWYLVARSGDFGGDSGAAPGAEVRTYRVSRILGLDVADEHFERPGDFDLAAYWAASSRRLEDARLRGEAHLRVSPRALRLLPMLFGAAGTRAAREAGEPDAEGWVRVDLPVESTPVAVGDLLRLGAEAEVLGPDGLRAAVAEAVGALARRYGRDASAGS</sequence>
<gene>
    <name evidence="4" type="ORF">GCM10010420_17470</name>
</gene>
<dbReference type="InterPro" id="IPR057727">
    <property type="entry name" value="WCX_dom"/>
</dbReference>
<dbReference type="RefSeq" id="WP_344630299.1">
    <property type="nucleotide sequence ID" value="NZ_BAAATJ010000005.1"/>
</dbReference>
<dbReference type="EMBL" id="BAAATJ010000005">
    <property type="protein sequence ID" value="GAA2393188.1"/>
    <property type="molecule type" value="Genomic_DNA"/>
</dbReference>
<dbReference type="InterPro" id="IPR028349">
    <property type="entry name" value="PafC-like"/>
</dbReference>
<evidence type="ECO:0000256" key="1">
    <source>
        <dbReference type="ARBA" id="ARBA00023015"/>
    </source>
</evidence>
<keyword evidence="1" id="KW-0805">Transcription regulation</keyword>
<dbReference type="PANTHER" id="PTHR34580:SF1">
    <property type="entry name" value="PROTEIN PAFC"/>
    <property type="match status" value="1"/>
</dbReference>
<comment type="caution">
    <text evidence="4">The sequence shown here is derived from an EMBL/GenBank/DDBJ whole genome shotgun (WGS) entry which is preliminary data.</text>
</comment>
<dbReference type="Pfam" id="PF13280">
    <property type="entry name" value="WYL"/>
    <property type="match status" value="1"/>
</dbReference>
<organism evidence="4 5">
    <name type="scientific">Streptomyces glaucosporus</name>
    <dbReference type="NCBI Taxonomy" id="284044"/>
    <lineage>
        <taxon>Bacteria</taxon>
        <taxon>Bacillati</taxon>
        <taxon>Actinomycetota</taxon>
        <taxon>Actinomycetes</taxon>
        <taxon>Kitasatosporales</taxon>
        <taxon>Streptomycetaceae</taxon>
        <taxon>Streptomyces</taxon>
    </lineage>
</organism>
<dbReference type="InterPro" id="IPR036390">
    <property type="entry name" value="WH_DNA-bd_sf"/>
</dbReference>
<reference evidence="5" key="1">
    <citation type="journal article" date="2019" name="Int. J. Syst. Evol. Microbiol.">
        <title>The Global Catalogue of Microorganisms (GCM) 10K type strain sequencing project: providing services to taxonomists for standard genome sequencing and annotation.</title>
        <authorList>
            <consortium name="The Broad Institute Genomics Platform"/>
            <consortium name="The Broad Institute Genome Sequencing Center for Infectious Disease"/>
            <person name="Wu L."/>
            <person name="Ma J."/>
        </authorList>
    </citation>
    <scope>NUCLEOTIDE SEQUENCE [LARGE SCALE GENOMIC DNA]</scope>
    <source>
        <strain evidence="5">JCM 6921</strain>
    </source>
</reference>
<keyword evidence="2" id="KW-0804">Transcription</keyword>
<dbReference type="InterPro" id="IPR051534">
    <property type="entry name" value="CBASS_pafABC_assoc_protein"/>
</dbReference>
<keyword evidence="5" id="KW-1185">Reference proteome</keyword>
<dbReference type="Gene3D" id="1.10.10.10">
    <property type="entry name" value="Winged helix-like DNA-binding domain superfamily/Winged helix DNA-binding domain"/>
    <property type="match status" value="1"/>
</dbReference>
<name>A0ABP5V4S7_9ACTN</name>
<dbReference type="SUPFAM" id="SSF46785">
    <property type="entry name" value="Winged helix' DNA-binding domain"/>
    <property type="match status" value="1"/>
</dbReference>
<accession>A0ABP5V4S7</accession>